<protein>
    <recommendedName>
        <fullName evidence="8">Membrane transporter protein</fullName>
    </recommendedName>
</protein>
<evidence type="ECO:0000256" key="3">
    <source>
        <dbReference type="ARBA" id="ARBA00022989"/>
    </source>
</evidence>
<evidence type="ECO:0000256" key="4">
    <source>
        <dbReference type="ARBA" id="ARBA00023136"/>
    </source>
</evidence>
<comment type="subcellular location">
    <subcellularLocation>
        <location evidence="1">Membrane</location>
        <topology evidence="1">Multi-pass membrane protein</topology>
    </subcellularLocation>
</comment>
<feature type="transmembrane region" description="Helical" evidence="5">
    <location>
        <begin position="267"/>
        <end position="299"/>
    </location>
</feature>
<organism evidence="7">
    <name type="scientific">Caenorhabditis remanei</name>
    <name type="common">Caenorhabditis vulgaris</name>
    <dbReference type="NCBI Taxonomy" id="31234"/>
    <lineage>
        <taxon>Eukaryota</taxon>
        <taxon>Metazoa</taxon>
        <taxon>Ecdysozoa</taxon>
        <taxon>Nematoda</taxon>
        <taxon>Chromadorea</taxon>
        <taxon>Rhabditida</taxon>
        <taxon>Rhabditina</taxon>
        <taxon>Rhabditomorpha</taxon>
        <taxon>Rhabditoidea</taxon>
        <taxon>Rhabditidae</taxon>
        <taxon>Peloderinae</taxon>
        <taxon>Caenorhabditis</taxon>
    </lineage>
</organism>
<dbReference type="eggNOG" id="ENOG502QUD0">
    <property type="taxonomic scope" value="Eukaryota"/>
</dbReference>
<feature type="transmembrane region" description="Helical" evidence="5">
    <location>
        <begin position="198"/>
        <end position="218"/>
    </location>
</feature>
<dbReference type="PANTHER" id="PTHR31154">
    <property type="entry name" value="MEMBRANE TRANSPORTER PROTEIN"/>
    <property type="match status" value="1"/>
</dbReference>
<evidence type="ECO:0000256" key="5">
    <source>
        <dbReference type="SAM" id="Phobius"/>
    </source>
</evidence>
<accession>E3MCR3</accession>
<keyword evidence="4 5" id="KW-0472">Membrane</keyword>
<reference evidence="6" key="1">
    <citation type="submission" date="2007-07" db="EMBL/GenBank/DDBJ databases">
        <title>PCAP assembly of the Caenorhabditis remanei genome.</title>
        <authorList>
            <consortium name="The Caenorhabditis remanei Sequencing Consortium"/>
            <person name="Wilson R.K."/>
        </authorList>
    </citation>
    <scope>NUCLEOTIDE SEQUENCE [LARGE SCALE GENOMIC DNA]</scope>
    <source>
        <strain evidence="6">PB4641</strain>
    </source>
</reference>
<dbReference type="AlphaFoldDB" id="E3MCR3"/>
<evidence type="ECO:0008006" key="8">
    <source>
        <dbReference type="Google" id="ProtNLM"/>
    </source>
</evidence>
<evidence type="ECO:0000313" key="6">
    <source>
        <dbReference type="EMBL" id="EFO98556.1"/>
    </source>
</evidence>
<dbReference type="GO" id="GO:0016020">
    <property type="term" value="C:membrane"/>
    <property type="evidence" value="ECO:0007669"/>
    <property type="project" value="UniProtKB-SubCell"/>
</dbReference>
<keyword evidence="7" id="KW-1185">Reference proteome</keyword>
<gene>
    <name evidence="6" type="ORF">CRE_20224</name>
</gene>
<evidence type="ECO:0000256" key="2">
    <source>
        <dbReference type="ARBA" id="ARBA00022692"/>
    </source>
</evidence>
<dbReference type="OrthoDB" id="5846871at2759"/>
<feature type="transmembrane region" description="Helical" evidence="5">
    <location>
        <begin position="230"/>
        <end position="247"/>
    </location>
</feature>
<keyword evidence="3 5" id="KW-1133">Transmembrane helix</keyword>
<evidence type="ECO:0000313" key="7">
    <source>
        <dbReference type="Proteomes" id="UP000008281"/>
    </source>
</evidence>
<dbReference type="Pfam" id="PF01925">
    <property type="entry name" value="TauE"/>
    <property type="match status" value="1"/>
</dbReference>
<feature type="transmembrane region" description="Helical" evidence="5">
    <location>
        <begin position="404"/>
        <end position="423"/>
    </location>
</feature>
<keyword evidence="2 5" id="KW-0812">Transmembrane</keyword>
<feature type="transmembrane region" description="Helical" evidence="5">
    <location>
        <begin position="365"/>
        <end position="384"/>
    </location>
</feature>
<feature type="transmembrane region" description="Helical" evidence="5">
    <location>
        <begin position="311"/>
        <end position="330"/>
    </location>
</feature>
<dbReference type="PANTHER" id="PTHR31154:SF4">
    <property type="entry name" value="MEMBRANE TRANSPORTER PROTEIN"/>
    <property type="match status" value="1"/>
</dbReference>
<sequence>MVQLYSENIKSDHEVMDQNKEISKKEKIKIWCKKYLLEGESESYQFEQSRLFSGQTLDDKQAGKVEKFPDNPTINDLIFIKYRKWVAMLIPMTLIHVSPMYFSFCSSFEFQIIWWSVAIRYNLFQWYPTYWHMPVVMILGSVIGGMTSEGAGAVAFPVMTLALHIDPKIARDFALMMQSIGMTSALICVIIMKVKFEIRAVILGCLGAIPGFIIGVHWIDPLLSGPQKKMLFVSIWTAFALSLGILNSQKKRSTFREIPEFCAWKGWVLFFTGIIGGIFDAFAGSGIDICIFSVITLLFRVTEKTATPTTVVLKGTIAVFGFYYRAVMMGDIDIMAWRYFSVTVPISACGGPIGSFLGSHLHRQLVASFVYILEAIALVGFLLTEPGWQLIVIGGKLSKRIVLIISYFSAVIIIGCFVFFSIVSKVGSVLMEHSNEEKENQLRNMEEQKTGQQ</sequence>
<feature type="transmembrane region" description="Helical" evidence="5">
    <location>
        <begin position="336"/>
        <end position="358"/>
    </location>
</feature>
<dbReference type="InterPro" id="IPR002781">
    <property type="entry name" value="TM_pro_TauE-like"/>
</dbReference>
<dbReference type="EMBL" id="DS268435">
    <property type="protein sequence ID" value="EFO98556.1"/>
    <property type="molecule type" value="Genomic_DNA"/>
</dbReference>
<feature type="transmembrane region" description="Helical" evidence="5">
    <location>
        <begin position="85"/>
        <end position="115"/>
    </location>
</feature>
<feature type="transmembrane region" description="Helical" evidence="5">
    <location>
        <begin position="135"/>
        <end position="161"/>
    </location>
</feature>
<evidence type="ECO:0000256" key="1">
    <source>
        <dbReference type="ARBA" id="ARBA00004141"/>
    </source>
</evidence>
<dbReference type="Proteomes" id="UP000008281">
    <property type="component" value="Unassembled WGS sequence"/>
</dbReference>
<proteinExistence type="predicted"/>
<dbReference type="OMA" id="YWHMPVV"/>
<name>E3MCR3_CAERE</name>
<feature type="transmembrane region" description="Helical" evidence="5">
    <location>
        <begin position="173"/>
        <end position="192"/>
    </location>
</feature>
<dbReference type="InParanoid" id="E3MCR3"/>
<dbReference type="HOGENOM" id="CLU_059445_1_0_1"/>